<reference evidence="1" key="2">
    <citation type="journal article" date="2021" name="Mar. Drugs">
        <title>Genome Reduction and Secondary Metabolism of the Marine Sponge-Associated Cyanobacterium Leptothoe.</title>
        <authorList>
            <person name="Konstantinou D."/>
            <person name="Popin R.V."/>
            <person name="Fewer D.P."/>
            <person name="Sivonen K."/>
            <person name="Gkelis S."/>
        </authorList>
    </citation>
    <scope>NUCLEOTIDE SEQUENCE</scope>
    <source>
        <strain evidence="1">TAU-MAC 1115</strain>
    </source>
</reference>
<dbReference type="RefSeq" id="WP_215610453.1">
    <property type="nucleotide sequence ID" value="NZ_JADOES010000045.1"/>
</dbReference>
<dbReference type="AlphaFoldDB" id="A0A947DI58"/>
<accession>A0A947DI58</accession>
<evidence type="ECO:0008006" key="3">
    <source>
        <dbReference type="Google" id="ProtNLM"/>
    </source>
</evidence>
<name>A0A947DI58_9CYAN</name>
<dbReference type="SUPFAM" id="SSF53474">
    <property type="entry name" value="alpha/beta-Hydrolases"/>
    <property type="match status" value="1"/>
</dbReference>
<dbReference type="Gene3D" id="3.40.50.1820">
    <property type="entry name" value="alpha/beta hydrolase"/>
    <property type="match status" value="1"/>
</dbReference>
<evidence type="ECO:0000313" key="2">
    <source>
        <dbReference type="Proteomes" id="UP000717364"/>
    </source>
</evidence>
<dbReference type="InterPro" id="IPR029058">
    <property type="entry name" value="AB_hydrolase_fold"/>
</dbReference>
<organism evidence="1 2">
    <name type="scientific">Leptothoe spongobia TAU-MAC 1115</name>
    <dbReference type="NCBI Taxonomy" id="1967444"/>
    <lineage>
        <taxon>Bacteria</taxon>
        <taxon>Bacillati</taxon>
        <taxon>Cyanobacteriota</taxon>
        <taxon>Cyanophyceae</taxon>
        <taxon>Nodosilineales</taxon>
        <taxon>Cymatolegaceae</taxon>
        <taxon>Leptothoe</taxon>
        <taxon>Leptothoe spongobia</taxon>
    </lineage>
</organism>
<proteinExistence type="predicted"/>
<dbReference type="EMBL" id="JADOES010000045">
    <property type="protein sequence ID" value="MBT9317387.1"/>
    <property type="molecule type" value="Genomic_DNA"/>
</dbReference>
<dbReference type="Proteomes" id="UP000717364">
    <property type="component" value="Unassembled WGS sequence"/>
</dbReference>
<keyword evidence="2" id="KW-1185">Reference proteome</keyword>
<sequence length="64" mass="7475">MGINGISTWEYFYHALIPPLVKARYQVIAPDFLGHGWPDRLDRSKRSLQDQARMICVLFSLLRL</sequence>
<protein>
    <recommendedName>
        <fullName evidence="3">AB hydrolase-1 domain-containing protein</fullName>
    </recommendedName>
</protein>
<reference evidence="1" key="1">
    <citation type="submission" date="2020-11" db="EMBL/GenBank/DDBJ databases">
        <authorList>
            <person name="Konstantinou D."/>
            <person name="Gkelis S."/>
            <person name="Popin R."/>
            <person name="Fewer D."/>
            <person name="Sivonen K."/>
        </authorList>
    </citation>
    <scope>NUCLEOTIDE SEQUENCE</scope>
    <source>
        <strain evidence="1">TAU-MAC 1115</strain>
    </source>
</reference>
<evidence type="ECO:0000313" key="1">
    <source>
        <dbReference type="EMBL" id="MBT9317387.1"/>
    </source>
</evidence>
<gene>
    <name evidence="1" type="ORF">IXB50_18350</name>
</gene>
<comment type="caution">
    <text evidence="1">The sequence shown here is derived from an EMBL/GenBank/DDBJ whole genome shotgun (WGS) entry which is preliminary data.</text>
</comment>